<protein>
    <submittedName>
        <fullName evidence="1">Uncharacterized peroxidase-related enzyme</fullName>
    </submittedName>
</protein>
<dbReference type="PANTHER" id="PTHR35446:SF2">
    <property type="entry name" value="CARBOXYMUCONOLACTONE DECARBOXYLASE-LIKE DOMAIN-CONTAINING PROTEIN"/>
    <property type="match status" value="1"/>
</dbReference>
<sequence>MFSTPFYSRFILPLSMNSRFRLVSYEQAPAGVKAIYEETMREMGIPFVLNWFKCQGSNLQLLEGNWAKLRSTMLKGELPFILKQLIIYNISKNKGCHYCAHAHGVIVDSMSKTLTGRDDLRLTRHLDSDYVPAAYKTAIRIVTASALSPQNTTDEDFEELREEGFNETEISELMALADLTNMLNTIADISGIRIDNELMEAV</sequence>
<dbReference type="EMBL" id="CADCTQ010000460">
    <property type="protein sequence ID" value="CAA9302347.1"/>
    <property type="molecule type" value="Genomic_DNA"/>
</dbReference>
<keyword evidence="1" id="KW-0575">Peroxidase</keyword>
<dbReference type="GO" id="GO:0004601">
    <property type="term" value="F:peroxidase activity"/>
    <property type="evidence" value="ECO:0007669"/>
    <property type="project" value="UniProtKB-KW"/>
</dbReference>
<dbReference type="Gene3D" id="1.20.1290.10">
    <property type="entry name" value="AhpD-like"/>
    <property type="match status" value="1"/>
</dbReference>
<organism evidence="1">
    <name type="scientific">uncultured Cytophagales bacterium</name>
    <dbReference type="NCBI Taxonomy" id="158755"/>
    <lineage>
        <taxon>Bacteria</taxon>
        <taxon>Pseudomonadati</taxon>
        <taxon>Bacteroidota</taxon>
        <taxon>Sphingobacteriia</taxon>
        <taxon>Sphingobacteriales</taxon>
        <taxon>environmental samples</taxon>
    </lineage>
</organism>
<name>A0A6J4KE46_9SPHI</name>
<dbReference type="PANTHER" id="PTHR35446">
    <property type="entry name" value="SI:CH211-175M2.5"/>
    <property type="match status" value="1"/>
</dbReference>
<evidence type="ECO:0000313" key="1">
    <source>
        <dbReference type="EMBL" id="CAA9302347.1"/>
    </source>
</evidence>
<reference evidence="1" key="1">
    <citation type="submission" date="2020-02" db="EMBL/GenBank/DDBJ databases">
        <authorList>
            <person name="Meier V. D."/>
        </authorList>
    </citation>
    <scope>NUCLEOTIDE SEQUENCE</scope>
    <source>
        <strain evidence="1">AVDCRST_MAG56</strain>
    </source>
</reference>
<dbReference type="SUPFAM" id="SSF69118">
    <property type="entry name" value="AhpD-like"/>
    <property type="match status" value="1"/>
</dbReference>
<gene>
    <name evidence="1" type="ORF">AVDCRST_MAG56-5536</name>
</gene>
<keyword evidence="1" id="KW-0560">Oxidoreductase</keyword>
<accession>A0A6J4KE46</accession>
<dbReference type="AlphaFoldDB" id="A0A6J4KE46"/>
<proteinExistence type="predicted"/>
<dbReference type="InterPro" id="IPR029032">
    <property type="entry name" value="AhpD-like"/>
</dbReference>